<dbReference type="AlphaFoldDB" id="A0A6B2K259"/>
<dbReference type="SUPFAM" id="SSF56784">
    <property type="entry name" value="HAD-like"/>
    <property type="match status" value="1"/>
</dbReference>
<dbReference type="Gene3D" id="3.40.50.1000">
    <property type="entry name" value="HAD superfamily/HAD-like"/>
    <property type="match status" value="1"/>
</dbReference>
<comment type="caution">
    <text evidence="1">The sequence shown here is derived from an EMBL/GenBank/DDBJ whole genome shotgun (WGS) entry which is preliminary data.</text>
</comment>
<proteinExistence type="predicted"/>
<dbReference type="GO" id="GO:0005829">
    <property type="term" value="C:cytosol"/>
    <property type="evidence" value="ECO:0007669"/>
    <property type="project" value="TreeGrafter"/>
</dbReference>
<dbReference type="InterPro" id="IPR041492">
    <property type="entry name" value="HAD_2"/>
</dbReference>
<sequence>MAPADLSPGFLFFDLDGTLVDPAPGIIGSVQEALTALGQPAPPHQDLLWVIGPPLRASFAKLLGEEGDVERAVALYRATYSEGGLFRAEPYEGIFEALTALKGNGYRLFVCTSKPLPFARRVIAHFGFMEYFEEIYGPDLDGRFDDKGDLIAHILHSQNLPAEEGCMIGDRANDTLAARRNALRSIGVTWGYGSHRELRENGATILCETAHQLPDKVRSLLGN</sequence>
<dbReference type="PANTHER" id="PTHR43434:SF20">
    <property type="entry name" value="5'-NUCLEOTIDASE"/>
    <property type="match status" value="1"/>
</dbReference>
<dbReference type="InterPro" id="IPR023198">
    <property type="entry name" value="PGP-like_dom2"/>
</dbReference>
<evidence type="ECO:0000313" key="2">
    <source>
        <dbReference type="Proteomes" id="UP000474757"/>
    </source>
</evidence>
<reference evidence="1 2" key="1">
    <citation type="submission" date="2020-02" db="EMBL/GenBank/DDBJ databases">
        <title>Pseudoroseicyclus tamarix, sp. nov., isolated from offshore sediment of a Tamarix chinensis forest.</title>
        <authorList>
            <person name="Gai Y."/>
        </authorList>
    </citation>
    <scope>NUCLEOTIDE SEQUENCE [LARGE SCALE GENOMIC DNA]</scope>
    <source>
        <strain evidence="1 2">CLL3-39</strain>
    </source>
</reference>
<keyword evidence="1" id="KW-0378">Hydrolase</keyword>
<accession>A0A6B2K259</accession>
<dbReference type="Gene3D" id="1.10.150.240">
    <property type="entry name" value="Putative phosphatase, domain 2"/>
    <property type="match status" value="1"/>
</dbReference>
<dbReference type="GO" id="GO:0004713">
    <property type="term" value="F:protein tyrosine kinase activity"/>
    <property type="evidence" value="ECO:0007669"/>
    <property type="project" value="TreeGrafter"/>
</dbReference>
<dbReference type="InterPro" id="IPR050155">
    <property type="entry name" value="HAD-like_hydrolase_sf"/>
</dbReference>
<dbReference type="Pfam" id="PF13419">
    <property type="entry name" value="HAD_2"/>
    <property type="match status" value="1"/>
</dbReference>
<dbReference type="InterPro" id="IPR023214">
    <property type="entry name" value="HAD_sf"/>
</dbReference>
<dbReference type="EMBL" id="JAAGAB010000003">
    <property type="protein sequence ID" value="NDV01882.1"/>
    <property type="molecule type" value="Genomic_DNA"/>
</dbReference>
<gene>
    <name evidence="1" type="ORF">GZA08_12995</name>
</gene>
<protein>
    <submittedName>
        <fullName evidence="1">HAD hydrolase-like protein</fullName>
    </submittedName>
</protein>
<name>A0A6B2K259_9RHOB</name>
<dbReference type="PANTHER" id="PTHR43434">
    <property type="entry name" value="PHOSPHOGLYCOLATE PHOSPHATASE"/>
    <property type="match status" value="1"/>
</dbReference>
<dbReference type="InterPro" id="IPR036412">
    <property type="entry name" value="HAD-like_sf"/>
</dbReference>
<evidence type="ECO:0000313" key="1">
    <source>
        <dbReference type="EMBL" id="NDV01882.1"/>
    </source>
</evidence>
<keyword evidence="2" id="KW-1185">Reference proteome</keyword>
<dbReference type="Proteomes" id="UP000474757">
    <property type="component" value="Unassembled WGS sequence"/>
</dbReference>
<dbReference type="GO" id="GO:0016787">
    <property type="term" value="F:hydrolase activity"/>
    <property type="evidence" value="ECO:0007669"/>
    <property type="project" value="UniProtKB-KW"/>
</dbReference>
<dbReference type="RefSeq" id="WP_163894327.1">
    <property type="nucleotide sequence ID" value="NZ_JAAFYS010000003.1"/>
</dbReference>
<organism evidence="1 2">
    <name type="scientific">Pseudoroseicyclus tamaricis</name>
    <dbReference type="NCBI Taxonomy" id="2705421"/>
    <lineage>
        <taxon>Bacteria</taxon>
        <taxon>Pseudomonadati</taxon>
        <taxon>Pseudomonadota</taxon>
        <taxon>Alphaproteobacteria</taxon>
        <taxon>Rhodobacterales</taxon>
        <taxon>Paracoccaceae</taxon>
        <taxon>Pseudoroseicyclus</taxon>
    </lineage>
</organism>